<feature type="domain" description="ABC transporter" evidence="13">
    <location>
        <begin position="397"/>
        <end position="637"/>
    </location>
</feature>
<dbReference type="Gene3D" id="3.40.50.300">
    <property type="entry name" value="P-loop containing nucleotide triphosphate hydrolases"/>
    <property type="match status" value="2"/>
</dbReference>
<dbReference type="InterPro" id="IPR017871">
    <property type="entry name" value="ABC_transporter-like_CS"/>
</dbReference>
<dbReference type="AlphaFoldDB" id="A0A3E4FFS5"/>
<feature type="domain" description="ABC transporter" evidence="13">
    <location>
        <begin position="140"/>
        <end position="383"/>
    </location>
</feature>
<evidence type="ECO:0000313" key="18">
    <source>
        <dbReference type="Proteomes" id="UP000261222"/>
    </source>
</evidence>
<proteinExistence type="predicted"/>
<feature type="transmembrane region" description="Helical" evidence="12">
    <location>
        <begin position="38"/>
        <end position="59"/>
    </location>
</feature>
<dbReference type="Proteomes" id="UP000284267">
    <property type="component" value="Unassembled WGS sequence"/>
</dbReference>
<keyword evidence="3" id="KW-1003">Cell membrane</keyword>
<dbReference type="Proteomes" id="UP000261222">
    <property type="component" value="Unassembled WGS sequence"/>
</dbReference>
<dbReference type="InterPro" id="IPR050107">
    <property type="entry name" value="ABC_carbohydrate_import_ATPase"/>
</dbReference>
<evidence type="ECO:0000313" key="19">
    <source>
        <dbReference type="Proteomes" id="UP000284220"/>
    </source>
</evidence>
<dbReference type="Proteomes" id="UP000285839">
    <property type="component" value="Unassembled WGS sequence"/>
</dbReference>
<dbReference type="InterPro" id="IPR003593">
    <property type="entry name" value="AAA+_ATPase"/>
</dbReference>
<evidence type="ECO:0000256" key="10">
    <source>
        <dbReference type="ARBA" id="ARBA00022989"/>
    </source>
</evidence>
<dbReference type="SUPFAM" id="SSF52540">
    <property type="entry name" value="P-loop containing nucleoside triphosphate hydrolases"/>
    <property type="match status" value="2"/>
</dbReference>
<dbReference type="GO" id="GO:0005886">
    <property type="term" value="C:plasma membrane"/>
    <property type="evidence" value="ECO:0007669"/>
    <property type="project" value="UniProtKB-SubCell"/>
</dbReference>
<dbReference type="GO" id="GO:0005524">
    <property type="term" value="F:ATP binding"/>
    <property type="evidence" value="ECO:0007669"/>
    <property type="project" value="UniProtKB-KW"/>
</dbReference>
<dbReference type="EMBL" id="QRUH01000004">
    <property type="protein sequence ID" value="RGR49685.1"/>
    <property type="molecule type" value="Genomic_DNA"/>
</dbReference>
<feature type="transmembrane region" description="Helical" evidence="12">
    <location>
        <begin position="103"/>
        <end position="121"/>
    </location>
</feature>
<evidence type="ECO:0000256" key="11">
    <source>
        <dbReference type="ARBA" id="ARBA00023136"/>
    </source>
</evidence>
<accession>A0A3E4FFS5</accession>
<feature type="transmembrane region" description="Helical" evidence="12">
    <location>
        <begin position="148"/>
        <end position="164"/>
    </location>
</feature>
<dbReference type="PROSITE" id="PS00211">
    <property type="entry name" value="ABC_TRANSPORTER_1"/>
    <property type="match status" value="1"/>
</dbReference>
<evidence type="ECO:0000256" key="5">
    <source>
        <dbReference type="ARBA" id="ARBA00022692"/>
    </source>
</evidence>
<evidence type="ECO:0000313" key="17">
    <source>
        <dbReference type="EMBL" id="RHK93774.1"/>
    </source>
</evidence>
<keyword evidence="2" id="KW-0813">Transport</keyword>
<keyword evidence="9" id="KW-1278">Translocase</keyword>
<evidence type="ECO:0000313" key="20">
    <source>
        <dbReference type="Proteomes" id="UP000284267"/>
    </source>
</evidence>
<keyword evidence="11 12" id="KW-0472">Membrane</keyword>
<evidence type="ECO:0000313" key="21">
    <source>
        <dbReference type="Proteomes" id="UP000285839"/>
    </source>
</evidence>
<dbReference type="EMBL" id="QROE01000006">
    <property type="protein sequence ID" value="RHK93774.1"/>
    <property type="molecule type" value="Genomic_DNA"/>
</dbReference>
<evidence type="ECO:0000256" key="4">
    <source>
        <dbReference type="ARBA" id="ARBA00022597"/>
    </source>
</evidence>
<dbReference type="Proteomes" id="UP000284220">
    <property type="component" value="Unassembled WGS sequence"/>
</dbReference>
<dbReference type="CDD" id="cd03215">
    <property type="entry name" value="ABC_Carb_Monos_II"/>
    <property type="match status" value="1"/>
</dbReference>
<evidence type="ECO:0000313" key="15">
    <source>
        <dbReference type="EMBL" id="RGR49685.1"/>
    </source>
</evidence>
<evidence type="ECO:0000256" key="1">
    <source>
        <dbReference type="ARBA" id="ARBA00004651"/>
    </source>
</evidence>
<protein>
    <submittedName>
        <fullName evidence="17">ATP-binding cassette domain-containing protein</fullName>
    </submittedName>
</protein>
<comment type="subcellular location">
    <subcellularLocation>
        <location evidence="1">Cell membrane</location>
        <topology evidence="1">Multi-pass membrane protein</topology>
    </subcellularLocation>
</comment>
<dbReference type="PANTHER" id="PTHR43790">
    <property type="entry name" value="CARBOHYDRATE TRANSPORT ATP-BINDING PROTEIN MG119-RELATED"/>
    <property type="match status" value="1"/>
</dbReference>
<evidence type="ECO:0000256" key="8">
    <source>
        <dbReference type="ARBA" id="ARBA00022840"/>
    </source>
</evidence>
<gene>
    <name evidence="17" type="ORF">DW040_12970</name>
    <name evidence="16" type="ORF">DW272_10755</name>
    <name evidence="15" type="ORF">DWY46_07855</name>
    <name evidence="14" type="ORF">DXB81_08930</name>
</gene>
<reference evidence="18 19" key="1">
    <citation type="submission" date="2018-08" db="EMBL/GenBank/DDBJ databases">
        <title>A genome reference for cultivated species of the human gut microbiota.</title>
        <authorList>
            <person name="Zou Y."/>
            <person name="Xue W."/>
            <person name="Luo G."/>
        </authorList>
    </citation>
    <scope>NUCLEOTIDE SEQUENCE [LARGE SCALE GENOMIC DNA]</scope>
    <source>
        <strain evidence="15 21">AF25-21</strain>
        <strain evidence="17 20">AF39-4</strain>
        <strain evidence="16 19">AM22-9LB</strain>
        <strain evidence="14 18">OM06-11AA</strain>
    </source>
</reference>
<keyword evidence="6" id="KW-0677">Repeat</keyword>
<feature type="transmembrane region" description="Helical" evidence="12">
    <location>
        <begin position="12"/>
        <end position="32"/>
    </location>
</feature>
<dbReference type="GO" id="GO:0016887">
    <property type="term" value="F:ATP hydrolysis activity"/>
    <property type="evidence" value="ECO:0007669"/>
    <property type="project" value="InterPro"/>
</dbReference>
<evidence type="ECO:0000256" key="9">
    <source>
        <dbReference type="ARBA" id="ARBA00022967"/>
    </source>
</evidence>
<evidence type="ECO:0000256" key="7">
    <source>
        <dbReference type="ARBA" id="ARBA00022741"/>
    </source>
</evidence>
<dbReference type="Pfam" id="PF02653">
    <property type="entry name" value="BPD_transp_2"/>
    <property type="match status" value="1"/>
</dbReference>
<dbReference type="GO" id="GO:0022857">
    <property type="term" value="F:transmembrane transporter activity"/>
    <property type="evidence" value="ECO:0007669"/>
    <property type="project" value="InterPro"/>
</dbReference>
<evidence type="ECO:0000256" key="3">
    <source>
        <dbReference type="ARBA" id="ARBA00022475"/>
    </source>
</evidence>
<evidence type="ECO:0000313" key="16">
    <source>
        <dbReference type="EMBL" id="RHG16760.1"/>
    </source>
</evidence>
<keyword evidence="5 12" id="KW-0812">Transmembrane</keyword>
<dbReference type="EMBL" id="QSUB01000003">
    <property type="protein sequence ID" value="RGN04927.1"/>
    <property type="molecule type" value="Genomic_DNA"/>
</dbReference>
<dbReference type="PROSITE" id="PS50893">
    <property type="entry name" value="ABC_TRANSPORTER_2"/>
    <property type="match status" value="2"/>
</dbReference>
<dbReference type="PANTHER" id="PTHR43790:SF3">
    <property type="entry name" value="D-ALLOSE IMPORT ATP-BINDING PROTEIN ALSA-RELATED"/>
    <property type="match status" value="1"/>
</dbReference>
<evidence type="ECO:0000259" key="13">
    <source>
        <dbReference type="PROSITE" id="PS50893"/>
    </source>
</evidence>
<evidence type="ECO:0000256" key="2">
    <source>
        <dbReference type="ARBA" id="ARBA00022448"/>
    </source>
</evidence>
<evidence type="ECO:0000256" key="12">
    <source>
        <dbReference type="SAM" id="Phobius"/>
    </source>
</evidence>
<name>A0A3E4FFS5_9FIRM</name>
<evidence type="ECO:0000313" key="14">
    <source>
        <dbReference type="EMBL" id="RGN04927.1"/>
    </source>
</evidence>
<evidence type="ECO:0000256" key="6">
    <source>
        <dbReference type="ARBA" id="ARBA00022737"/>
    </source>
</evidence>
<dbReference type="InterPro" id="IPR003439">
    <property type="entry name" value="ABC_transporter-like_ATP-bd"/>
</dbReference>
<comment type="caution">
    <text evidence="17">The sequence shown here is derived from an EMBL/GenBank/DDBJ whole genome shotgun (WGS) entry which is preliminary data.</text>
</comment>
<feature type="transmembrane region" description="Helical" evidence="12">
    <location>
        <begin position="66"/>
        <end position="83"/>
    </location>
</feature>
<dbReference type="EMBL" id="QRHZ01000005">
    <property type="protein sequence ID" value="RHG16760.1"/>
    <property type="molecule type" value="Genomic_DNA"/>
</dbReference>
<sequence length="637" mass="69719">MRSSSHTCMYLLDMSVGANIVLSSIIACNASVKFGYAGLIIAPLICGTIIGLINGIVYIKLHISSLIVTCALSLIYEALSVYTTNGKNVILSTEYRAFGDYPVNLILALIAYFLCAFILKYTKIGIYTYAIGSNEVVAKNMGVNVSKYKIVAFTLAGFFFGLAFKKYGHPVVAIVIGENGSGKSTLTSCLTGIYQKDSGKFILEGKEITATNQVEANHQGVAIIVQEIGTFSGLTVAENIFLGNEDKFTKHGIKNTAAMNKQAQEYLDSYGFNYIDATKVIDDYNFEDRKLVEIVKATYFNPKVLVVDEATTALGQKGREELFKVMHKVRDTGNCVIFISHDIEEVIEQADNISVLRDGVKIGSITKAEATPDKLKALMVGREIGDNYYRTDYGEEISKEIVLSAKNVTVKGQIEDLNLELHKGEILGIGGLSECGMHEVGKALFGASYFRQGTVTLGDGTPINSIPDAIKHSIAYASKDRDNESLVINDTIGNNICLPSLENLKTHGMLRGKSMKEFANKYAKQMSTKMTGVDQFVSALSGGNKQKVVLARWVGKDSDLIILDSPTRGIDVKVKADIYAMMNDMRKSGKSIIMISEEIMELLGMADRILIMKDGKINGEFLRSPELKDTDLIDNMI</sequence>
<keyword evidence="8 17" id="KW-0067">ATP-binding</keyword>
<dbReference type="PROSITE" id="PS51257">
    <property type="entry name" value="PROKAR_LIPOPROTEIN"/>
    <property type="match status" value="1"/>
</dbReference>
<dbReference type="CDD" id="cd06579">
    <property type="entry name" value="TM_PBP1_transp_AraH_like"/>
    <property type="match status" value="1"/>
</dbReference>
<dbReference type="InterPro" id="IPR001851">
    <property type="entry name" value="ABC_transp_permease"/>
</dbReference>
<keyword evidence="10 12" id="KW-1133">Transmembrane helix</keyword>
<organism evidence="17 20">
    <name type="scientific">Blautia obeum</name>
    <dbReference type="NCBI Taxonomy" id="40520"/>
    <lineage>
        <taxon>Bacteria</taxon>
        <taxon>Bacillati</taxon>
        <taxon>Bacillota</taxon>
        <taxon>Clostridia</taxon>
        <taxon>Lachnospirales</taxon>
        <taxon>Lachnospiraceae</taxon>
        <taxon>Blautia</taxon>
    </lineage>
</organism>
<keyword evidence="4" id="KW-0762">Sugar transport</keyword>
<keyword evidence="7" id="KW-0547">Nucleotide-binding</keyword>
<dbReference type="SMART" id="SM00382">
    <property type="entry name" value="AAA"/>
    <property type="match status" value="2"/>
</dbReference>
<dbReference type="Pfam" id="PF00005">
    <property type="entry name" value="ABC_tran"/>
    <property type="match status" value="2"/>
</dbReference>
<dbReference type="InterPro" id="IPR027417">
    <property type="entry name" value="P-loop_NTPase"/>
</dbReference>
<dbReference type="RefSeq" id="WP_117639639.1">
    <property type="nucleotide sequence ID" value="NZ_CABJDZ010000006.1"/>
</dbReference>